<accession>A0AA89CDZ2</accession>
<reference evidence="2" key="1">
    <citation type="submission" date="2019-08" db="EMBL/GenBank/DDBJ databases">
        <title>The improved chromosome-level genome for the pearl oyster Pinctada fucata martensii using PacBio sequencing and Hi-C.</title>
        <authorList>
            <person name="Zheng Z."/>
        </authorList>
    </citation>
    <scope>NUCLEOTIDE SEQUENCE</scope>
    <source>
        <strain evidence="2">ZZ-2019</strain>
        <tissue evidence="2">Adductor muscle</tissue>
    </source>
</reference>
<sequence>MSSEEDKRKDSITASKLGLLDPVDVALTTSGLKLSRREGKEPEKKEFIHFPSVTYTRRQLPNTQNQVYSHGTHDIINLLISGGVPAWVFQPQYWNEVETDDDPCDHRFYKYRSPTKRDCDLWEIKRKKILLFDIEKSIVDARQRQKKMLRKVSKKADELSKRTEKVLTKNAENSKRGVEDYLSKLEKRAKMNLPKEAQEKLEHSAIRRLKKKVRKQEVPKPDRRKYSVRFPEI</sequence>
<evidence type="ECO:0000313" key="3">
    <source>
        <dbReference type="Proteomes" id="UP001186944"/>
    </source>
</evidence>
<feature type="compositionally biased region" description="Basic and acidic residues" evidence="1">
    <location>
        <begin position="196"/>
        <end position="205"/>
    </location>
</feature>
<dbReference type="Proteomes" id="UP001186944">
    <property type="component" value="Unassembled WGS sequence"/>
</dbReference>
<name>A0AA89CDZ2_PINIB</name>
<feature type="compositionally biased region" description="Basic and acidic residues" evidence="1">
    <location>
        <begin position="215"/>
        <end position="233"/>
    </location>
</feature>
<feature type="region of interest" description="Disordered" evidence="1">
    <location>
        <begin position="192"/>
        <end position="233"/>
    </location>
</feature>
<dbReference type="EMBL" id="VSWD01000001">
    <property type="protein sequence ID" value="KAK3108626.1"/>
    <property type="molecule type" value="Genomic_DNA"/>
</dbReference>
<dbReference type="AlphaFoldDB" id="A0AA89CDZ2"/>
<organism evidence="2 3">
    <name type="scientific">Pinctada imbricata</name>
    <name type="common">Atlantic pearl-oyster</name>
    <name type="synonym">Pinctada martensii</name>
    <dbReference type="NCBI Taxonomy" id="66713"/>
    <lineage>
        <taxon>Eukaryota</taxon>
        <taxon>Metazoa</taxon>
        <taxon>Spiralia</taxon>
        <taxon>Lophotrochozoa</taxon>
        <taxon>Mollusca</taxon>
        <taxon>Bivalvia</taxon>
        <taxon>Autobranchia</taxon>
        <taxon>Pteriomorphia</taxon>
        <taxon>Pterioida</taxon>
        <taxon>Pterioidea</taxon>
        <taxon>Pteriidae</taxon>
        <taxon>Pinctada</taxon>
    </lineage>
</organism>
<evidence type="ECO:0000313" key="2">
    <source>
        <dbReference type="EMBL" id="KAK3108626.1"/>
    </source>
</evidence>
<keyword evidence="3" id="KW-1185">Reference proteome</keyword>
<evidence type="ECO:0000256" key="1">
    <source>
        <dbReference type="SAM" id="MobiDB-lite"/>
    </source>
</evidence>
<protein>
    <submittedName>
        <fullName evidence="2">Uncharacterized protein</fullName>
    </submittedName>
</protein>
<proteinExistence type="predicted"/>
<gene>
    <name evidence="2" type="ORF">FSP39_012007</name>
</gene>
<comment type="caution">
    <text evidence="2">The sequence shown here is derived from an EMBL/GenBank/DDBJ whole genome shotgun (WGS) entry which is preliminary data.</text>
</comment>